<evidence type="ECO:0000313" key="11">
    <source>
        <dbReference type="JaponicusDB" id="SJAG_04936"/>
    </source>
</evidence>
<keyword evidence="4" id="KW-0813">Transport</keyword>
<dbReference type="GeneID" id="7050368"/>
<evidence type="ECO:0000256" key="5">
    <source>
        <dbReference type="ARBA" id="ARBA00022490"/>
    </source>
</evidence>
<dbReference type="Gene3D" id="6.10.140.180">
    <property type="match status" value="1"/>
</dbReference>
<dbReference type="eggNOG" id="KOG3341">
    <property type="taxonomic scope" value="Eukaryota"/>
</dbReference>
<dbReference type="InterPro" id="IPR036388">
    <property type="entry name" value="WH-like_DNA-bd_sf"/>
</dbReference>
<evidence type="ECO:0000256" key="7">
    <source>
        <dbReference type="ARBA" id="ARBA00022927"/>
    </source>
</evidence>
<keyword evidence="7" id="KW-0653">Protein transport</keyword>
<dbReference type="GO" id="GO:0043328">
    <property type="term" value="P:protein transport to vacuole involved in ubiquitin-dependent protein catabolic process via the multivesicular body sorting pathway"/>
    <property type="evidence" value="ECO:0000318"/>
    <property type="project" value="GO_Central"/>
</dbReference>
<keyword evidence="9" id="KW-0175">Coiled coil</keyword>
<evidence type="ECO:0000313" key="10">
    <source>
        <dbReference type="EMBL" id="EEB09714.1"/>
    </source>
</evidence>
<reference evidence="10 12" key="1">
    <citation type="journal article" date="2011" name="Science">
        <title>Comparative functional genomics of the fission yeasts.</title>
        <authorList>
            <person name="Rhind N."/>
            <person name="Chen Z."/>
            <person name="Yassour M."/>
            <person name="Thompson D.A."/>
            <person name="Haas B.J."/>
            <person name="Habib N."/>
            <person name="Wapinski I."/>
            <person name="Roy S."/>
            <person name="Lin M.F."/>
            <person name="Heiman D.I."/>
            <person name="Young S.K."/>
            <person name="Furuya K."/>
            <person name="Guo Y."/>
            <person name="Pidoux A."/>
            <person name="Chen H.M."/>
            <person name="Robbertse B."/>
            <person name="Goldberg J.M."/>
            <person name="Aoki K."/>
            <person name="Bayne E.H."/>
            <person name="Berlin A.M."/>
            <person name="Desjardins C.A."/>
            <person name="Dobbs E."/>
            <person name="Dukaj L."/>
            <person name="Fan L."/>
            <person name="FitzGerald M.G."/>
            <person name="French C."/>
            <person name="Gujja S."/>
            <person name="Hansen K."/>
            <person name="Keifenheim D."/>
            <person name="Levin J.Z."/>
            <person name="Mosher R.A."/>
            <person name="Mueller C.A."/>
            <person name="Pfiffner J."/>
            <person name="Priest M."/>
            <person name="Russ C."/>
            <person name="Smialowska A."/>
            <person name="Swoboda P."/>
            <person name="Sykes S.M."/>
            <person name="Vaughn M."/>
            <person name="Vengrova S."/>
            <person name="Yoder R."/>
            <person name="Zeng Q."/>
            <person name="Allshire R."/>
            <person name="Baulcombe D."/>
            <person name="Birren B.W."/>
            <person name="Brown W."/>
            <person name="Ekwall K."/>
            <person name="Kellis M."/>
            <person name="Leatherwood J."/>
            <person name="Levin H."/>
            <person name="Margalit H."/>
            <person name="Martienssen R."/>
            <person name="Nieduszynski C.A."/>
            <person name="Spatafora J.W."/>
            <person name="Friedman N."/>
            <person name="Dalgaard J.Z."/>
            <person name="Baumann P."/>
            <person name="Niki H."/>
            <person name="Regev A."/>
            <person name="Nusbaum C."/>
        </authorList>
    </citation>
    <scope>NUCLEOTIDE SEQUENCE [LARGE SCALE GENOMIC DNA]</scope>
    <source>
        <strain evidence="12">yFS275 / FY16936</strain>
    </source>
</reference>
<dbReference type="InterPro" id="IPR040608">
    <property type="entry name" value="Snf8/Vps36"/>
</dbReference>
<gene>
    <name evidence="11" type="primary">dot2</name>
    <name evidence="10" type="ORF">SJAG_04936</name>
</gene>
<dbReference type="HOGENOM" id="CLU_070147_0_0_1"/>
<evidence type="ECO:0000256" key="3">
    <source>
        <dbReference type="ARBA" id="ARBA00009834"/>
    </source>
</evidence>
<keyword evidence="5" id="KW-0963">Cytoplasm</keyword>
<comment type="subcellular location">
    <subcellularLocation>
        <location evidence="2">Cytoplasm</location>
    </subcellularLocation>
    <subcellularLocation>
        <location evidence="1">Endosome membrane</location>
        <topology evidence="1">Peripheral membrane protein</topology>
    </subcellularLocation>
</comment>
<dbReference type="PANTHER" id="PTHR12806:SF0">
    <property type="entry name" value="VACUOLAR-SORTING PROTEIN SNF8"/>
    <property type="match status" value="1"/>
</dbReference>
<organism evidence="10 12">
    <name type="scientific">Schizosaccharomyces japonicus (strain yFS275 / FY16936)</name>
    <name type="common">Fission yeast</name>
    <dbReference type="NCBI Taxonomy" id="402676"/>
    <lineage>
        <taxon>Eukaryota</taxon>
        <taxon>Fungi</taxon>
        <taxon>Dikarya</taxon>
        <taxon>Ascomycota</taxon>
        <taxon>Taphrinomycotina</taxon>
        <taxon>Schizosaccharomycetes</taxon>
        <taxon>Schizosaccharomycetales</taxon>
        <taxon>Schizosaccharomycetaceae</taxon>
        <taxon>Schizosaccharomyces</taxon>
    </lineage>
</organism>
<evidence type="ECO:0000256" key="9">
    <source>
        <dbReference type="SAM" id="Coils"/>
    </source>
</evidence>
<keyword evidence="12" id="KW-1185">Reference proteome</keyword>
<keyword evidence="6" id="KW-0967">Endosome</keyword>
<protein>
    <submittedName>
        <fullName evidence="10">EAP30 family protein Dot2</fullName>
    </submittedName>
</protein>
<evidence type="ECO:0000256" key="6">
    <source>
        <dbReference type="ARBA" id="ARBA00022753"/>
    </source>
</evidence>
<sequence>MSRRYGLSAFADDMEERLAEIGREINDQQKSELTNQLSTFQEALKAFAREHAAELRQNASFRKTFAQMAIEAGLDPLVSGPGASAWSAVGMSNFDYQVAVRVIEVCQATQQENGGLLSVSTICQNLNQENEASGQEWLVEQDIVRAVNNLKVLGPGCVIENLGKTQYVRTLPLELSGDQTKVLQAAQVLGYITVDMLRDNLGWELYRCQCALKDLVGKSLVWVDEQAKQPEYWSASTLLERS</sequence>
<dbReference type="STRING" id="402676.B6K860"/>
<dbReference type="Gene3D" id="1.10.10.10">
    <property type="entry name" value="Winged helix-like DNA-binding domain superfamily/Winged helix DNA-binding domain"/>
    <property type="match status" value="2"/>
</dbReference>
<keyword evidence="8" id="KW-0472">Membrane</keyword>
<dbReference type="EMBL" id="KE651167">
    <property type="protein sequence ID" value="EEB09714.1"/>
    <property type="molecule type" value="Genomic_DNA"/>
</dbReference>
<dbReference type="AlphaFoldDB" id="B6K860"/>
<dbReference type="SUPFAM" id="SSF46785">
    <property type="entry name" value="Winged helix' DNA-binding domain"/>
    <property type="match status" value="2"/>
</dbReference>
<comment type="similarity">
    <text evidence="3">Belongs to the SNF8 family.</text>
</comment>
<evidence type="ECO:0000256" key="2">
    <source>
        <dbReference type="ARBA" id="ARBA00004496"/>
    </source>
</evidence>
<dbReference type="OMA" id="QIVEVCM"/>
<name>B6K860_SCHJY</name>
<dbReference type="OrthoDB" id="283883at2759"/>
<dbReference type="PANTHER" id="PTHR12806">
    <property type="entry name" value="EAP30 SUBUNIT OF ELL COMPLEX"/>
    <property type="match status" value="1"/>
</dbReference>
<dbReference type="VEuPathDB" id="FungiDB:SJAG_04936"/>
<dbReference type="FunFam" id="1.10.10.10:FF:000397">
    <property type="entry name" value="Vacuolar-sorting protein SNF8"/>
    <property type="match status" value="1"/>
</dbReference>
<dbReference type="GO" id="GO:0016604">
    <property type="term" value="C:nuclear body"/>
    <property type="evidence" value="ECO:0007669"/>
    <property type="project" value="EnsemblFungi"/>
</dbReference>
<proteinExistence type="inferred from homology"/>
<evidence type="ECO:0000256" key="8">
    <source>
        <dbReference type="ARBA" id="ARBA00023136"/>
    </source>
</evidence>
<evidence type="ECO:0000313" key="12">
    <source>
        <dbReference type="Proteomes" id="UP000001744"/>
    </source>
</evidence>
<dbReference type="RefSeq" id="XP_002176007.1">
    <property type="nucleotide sequence ID" value="XM_002175971.2"/>
</dbReference>
<evidence type="ECO:0000256" key="1">
    <source>
        <dbReference type="ARBA" id="ARBA00004481"/>
    </source>
</evidence>
<dbReference type="Pfam" id="PF04157">
    <property type="entry name" value="EAP30"/>
    <property type="match status" value="1"/>
</dbReference>
<dbReference type="InterPro" id="IPR016689">
    <property type="entry name" value="ESCRT-2_cplx_Snf8"/>
</dbReference>
<dbReference type="GO" id="GO:0000742">
    <property type="term" value="P:karyogamy involved in conjugation with cellular fusion"/>
    <property type="evidence" value="ECO:0007669"/>
    <property type="project" value="EnsemblFungi"/>
</dbReference>
<dbReference type="GO" id="GO:0000814">
    <property type="term" value="C:ESCRT II complex"/>
    <property type="evidence" value="ECO:0000318"/>
    <property type="project" value="GO_Central"/>
</dbReference>
<accession>B6K860</accession>
<dbReference type="JaponicusDB" id="SJAG_04936">
    <property type="gene designation" value="dot2"/>
</dbReference>
<dbReference type="Proteomes" id="UP000001744">
    <property type="component" value="Unassembled WGS sequence"/>
</dbReference>
<evidence type="ECO:0000256" key="4">
    <source>
        <dbReference type="ARBA" id="ARBA00022448"/>
    </source>
</evidence>
<feature type="coiled-coil region" evidence="9">
    <location>
        <begin position="11"/>
        <end position="50"/>
    </location>
</feature>
<dbReference type="InterPro" id="IPR036390">
    <property type="entry name" value="WH_DNA-bd_sf"/>
</dbReference>